<dbReference type="SUPFAM" id="SSF55961">
    <property type="entry name" value="Bet v1-like"/>
    <property type="match status" value="1"/>
</dbReference>
<dbReference type="Pfam" id="PF10604">
    <property type="entry name" value="Polyketide_cyc2"/>
    <property type="match status" value="1"/>
</dbReference>
<proteinExistence type="predicted"/>
<dbReference type="CDD" id="cd07822">
    <property type="entry name" value="SRPBCC_4"/>
    <property type="match status" value="1"/>
</dbReference>
<dbReference type="EMBL" id="JAGMVJ010000020">
    <property type="protein sequence ID" value="KAH7075105.1"/>
    <property type="molecule type" value="Genomic_DNA"/>
</dbReference>
<dbReference type="InterPro" id="IPR019587">
    <property type="entry name" value="Polyketide_cyclase/dehydratase"/>
</dbReference>
<name>A0A8K0QYK3_9PLEO</name>
<evidence type="ECO:0000313" key="1">
    <source>
        <dbReference type="EMBL" id="KAH7075105.1"/>
    </source>
</evidence>
<organism evidence="1 2">
    <name type="scientific">Paraphoma chrysanthemicola</name>
    <dbReference type="NCBI Taxonomy" id="798071"/>
    <lineage>
        <taxon>Eukaryota</taxon>
        <taxon>Fungi</taxon>
        <taxon>Dikarya</taxon>
        <taxon>Ascomycota</taxon>
        <taxon>Pezizomycotina</taxon>
        <taxon>Dothideomycetes</taxon>
        <taxon>Pleosporomycetidae</taxon>
        <taxon>Pleosporales</taxon>
        <taxon>Pleosporineae</taxon>
        <taxon>Phaeosphaeriaceae</taxon>
        <taxon>Paraphoma</taxon>
    </lineage>
</organism>
<reference evidence="1" key="1">
    <citation type="journal article" date="2021" name="Nat. Commun.">
        <title>Genetic determinants of endophytism in the Arabidopsis root mycobiome.</title>
        <authorList>
            <person name="Mesny F."/>
            <person name="Miyauchi S."/>
            <person name="Thiergart T."/>
            <person name="Pickel B."/>
            <person name="Atanasova L."/>
            <person name="Karlsson M."/>
            <person name="Huettel B."/>
            <person name="Barry K.W."/>
            <person name="Haridas S."/>
            <person name="Chen C."/>
            <person name="Bauer D."/>
            <person name="Andreopoulos W."/>
            <person name="Pangilinan J."/>
            <person name="LaButti K."/>
            <person name="Riley R."/>
            <person name="Lipzen A."/>
            <person name="Clum A."/>
            <person name="Drula E."/>
            <person name="Henrissat B."/>
            <person name="Kohler A."/>
            <person name="Grigoriev I.V."/>
            <person name="Martin F.M."/>
            <person name="Hacquard S."/>
        </authorList>
    </citation>
    <scope>NUCLEOTIDE SEQUENCE</scope>
    <source>
        <strain evidence="1">MPI-SDFR-AT-0120</strain>
    </source>
</reference>
<dbReference type="OrthoDB" id="509124at2759"/>
<keyword evidence="2" id="KW-1185">Reference proteome</keyword>
<dbReference type="PANTHER" id="PTHR36166:SF1">
    <property type="entry name" value="SRPBCC DOMAIN-CONTAINING PROTEIN"/>
    <property type="match status" value="1"/>
</dbReference>
<gene>
    <name evidence="1" type="ORF">FB567DRAFT_183450</name>
</gene>
<sequence length="170" mass="19168">MAQVRIETEIAATPEEVREIILDFARYSEWHSTFIQNINTIPPGKNSRKLLQGETLNAKIRGVKLVPIVKSNSSTELSWYGSTMGGAFSGKHYFQFIESHVTPGGTTFVHGEDYDGWMTWMFGKGIFGIKRSGVVRMYDGFSKDVKARAEEMKKLKDGIAKTQSDPWVKL</sequence>
<accession>A0A8K0QYK3</accession>
<dbReference type="Proteomes" id="UP000813461">
    <property type="component" value="Unassembled WGS sequence"/>
</dbReference>
<dbReference type="PANTHER" id="PTHR36166">
    <property type="entry name" value="CHROMOSOME 9, WHOLE GENOME SHOTGUN SEQUENCE"/>
    <property type="match status" value="1"/>
</dbReference>
<dbReference type="Gene3D" id="3.30.530.20">
    <property type="match status" value="1"/>
</dbReference>
<dbReference type="InterPro" id="IPR023393">
    <property type="entry name" value="START-like_dom_sf"/>
</dbReference>
<evidence type="ECO:0000313" key="2">
    <source>
        <dbReference type="Proteomes" id="UP000813461"/>
    </source>
</evidence>
<dbReference type="AlphaFoldDB" id="A0A8K0QYK3"/>
<comment type="caution">
    <text evidence="1">The sequence shown here is derived from an EMBL/GenBank/DDBJ whole genome shotgun (WGS) entry which is preliminary data.</text>
</comment>
<protein>
    <submittedName>
        <fullName evidence="1">Uncharacterized protein</fullName>
    </submittedName>
</protein>